<evidence type="ECO:0000259" key="2">
    <source>
        <dbReference type="Pfam" id="PF01471"/>
    </source>
</evidence>
<feature type="signal peptide" evidence="1">
    <location>
        <begin position="1"/>
        <end position="26"/>
    </location>
</feature>
<dbReference type="InterPro" id="IPR002477">
    <property type="entry name" value="Peptidoglycan-bd-like"/>
</dbReference>
<dbReference type="AlphaFoldDB" id="A0A1G2URZ9"/>
<sequence>MTLSKSIAVKYVAVAVGFAMAVSAFAPGLASADTASDLQAQINSLLATIQALQAQLAATTGSSSTGYTFNTNLTIGSTGADVMNLQKVLNMSADTQVASSGVGSPGNETSYFGALTRAAVIKFQNKYGITPAVGYVGPITRAKLNSMNTVVVGPSLPTGGGLSIVAGSQPANSLAPTSAARIPFTTVILTAGASDVTVNSITVERTGLGVDAVFGGVVLLKSDGTQIGIAKTLNSNHQANVGEPFVIPAGTSQTVTIAGNMAASLSAYAGQVVGLNVVAVNTSASVSGSLPIGGAMHTINASLTLGSVTIAASSYDPGTSQSKEIGTTGYKFSGIRVTAGSAEQVKLWSIRWNQSGSASKDDLSNVMVYVDGTAYPTTVSVDGKYYSANFSGGLLIDKGLAKDIYVQGDITGSGSAGRTIKFDLYKTTDLYVSGVTYGYGITPPAGSNSVVTCSTSQACGNFTTGTPWFQANIVTVSAGTVTSIGKATSVAAQNIAVNVPNQVLGGFQTDIKGEPISVQSLAFTIATTGSWTSSTGITSITIVNQNGAVIAGPIDEASTCTTGCTITFTDTITFPLGISTYTIKGKIPTGAPNGATVIVSATPSSGWTSVTGQTTGNTISLSANGAFSMNTMTVKSAALTVTVSATPSAASIVPGGRVTFANYQFDASASGEDVRLGAIPFYYNGSSQSFAADETIMTSCQVYDGATPLNTGSNVVNPSTTVATSTALSQTFTFDQQLTIAKGVVKTLRLECNVASSAHANSQMQWGLLSTSDPTVTGVTSGASVSETLTSNNGQVMTVATGSFTGSVDPSSPAYKLVAGGSTGVTTGVIKFRATNESVNLSKIGLALTAVTAGNSANVAQNLGTVYLYNSSGGLIGTATFTGSNTTATSTLNSTLLLPKDTDVLVTVKADFQDVGTGLTGVEGDLVKIDPTNAEGSGLSSGNTLTVSAITAGVAGVRLFNTFPTIALESLSSTGIGDGRLMRFKVTADSAGDVGIFRFTFTLATTTLAVTNVGLFGYTDSGYSTAMSGNFAVGGTSSGGQIDENLATSTCSNGAVNMTNASSTCASTGSLTTLDFQTASNPVEVPAGQTRYFELRGSIGANATGASVVTKMLADSSAATSTANGTTLATSNFVWSPNATSTAVFSSVDWTTGYGIVGFPTSGLLQSRSY</sequence>
<evidence type="ECO:0000313" key="3">
    <source>
        <dbReference type="EMBL" id="OHB12177.1"/>
    </source>
</evidence>
<evidence type="ECO:0000256" key="1">
    <source>
        <dbReference type="SAM" id="SignalP"/>
    </source>
</evidence>
<accession>A0A1G2URZ9</accession>
<dbReference type="SUPFAM" id="SSF47090">
    <property type="entry name" value="PGBD-like"/>
    <property type="match status" value="1"/>
</dbReference>
<proteinExistence type="predicted"/>
<feature type="chain" id="PRO_5009584752" description="Peptidoglycan binding-like domain-containing protein" evidence="1">
    <location>
        <begin position="27"/>
        <end position="1170"/>
    </location>
</feature>
<dbReference type="Gene3D" id="1.10.101.10">
    <property type="entry name" value="PGBD-like superfamily/PGBD"/>
    <property type="match status" value="1"/>
</dbReference>
<dbReference type="InterPro" id="IPR036366">
    <property type="entry name" value="PGBDSf"/>
</dbReference>
<dbReference type="InterPro" id="IPR036365">
    <property type="entry name" value="PGBD-like_sf"/>
</dbReference>
<evidence type="ECO:0000313" key="4">
    <source>
        <dbReference type="Proteomes" id="UP000176558"/>
    </source>
</evidence>
<keyword evidence="1" id="KW-0732">Signal</keyword>
<dbReference type="Pfam" id="PF01471">
    <property type="entry name" value="PG_binding_1"/>
    <property type="match status" value="1"/>
</dbReference>
<name>A0A1G2URZ9_9BACT</name>
<reference evidence="3 4" key="1">
    <citation type="journal article" date="2016" name="Nat. Commun.">
        <title>Thousands of microbial genomes shed light on interconnected biogeochemical processes in an aquifer system.</title>
        <authorList>
            <person name="Anantharaman K."/>
            <person name="Brown C.T."/>
            <person name="Hug L.A."/>
            <person name="Sharon I."/>
            <person name="Castelle C.J."/>
            <person name="Probst A.J."/>
            <person name="Thomas B.C."/>
            <person name="Singh A."/>
            <person name="Wilkins M.J."/>
            <person name="Karaoz U."/>
            <person name="Brodie E.L."/>
            <person name="Williams K.H."/>
            <person name="Hubbard S.S."/>
            <person name="Banfield J.F."/>
        </authorList>
    </citation>
    <scope>NUCLEOTIDE SEQUENCE [LARGE SCALE GENOMIC DNA]</scope>
</reference>
<comment type="caution">
    <text evidence="3">The sequence shown here is derived from an EMBL/GenBank/DDBJ whole genome shotgun (WGS) entry which is preliminary data.</text>
</comment>
<protein>
    <recommendedName>
        <fullName evidence="2">Peptidoglycan binding-like domain-containing protein</fullName>
    </recommendedName>
</protein>
<dbReference type="EMBL" id="MHWT01000021">
    <property type="protein sequence ID" value="OHB12177.1"/>
    <property type="molecule type" value="Genomic_DNA"/>
</dbReference>
<gene>
    <name evidence="3" type="ORF">A3G99_00895</name>
</gene>
<dbReference type="Proteomes" id="UP000176558">
    <property type="component" value="Unassembled WGS sequence"/>
</dbReference>
<organism evidence="3 4">
    <name type="scientific">Candidatus Zambryskibacteria bacterium RIFCSPLOWO2_12_FULL_39_23</name>
    <dbReference type="NCBI Taxonomy" id="1802776"/>
    <lineage>
        <taxon>Bacteria</taxon>
        <taxon>Candidatus Zambryskiibacteriota</taxon>
    </lineage>
</organism>
<feature type="domain" description="Peptidoglycan binding-like" evidence="2">
    <location>
        <begin position="79"/>
        <end position="144"/>
    </location>
</feature>